<dbReference type="PANTHER" id="PTHR23253:SF78">
    <property type="entry name" value="EUKARYOTIC TRANSLATION INITIATION FACTOR 4G1, ISOFORM B-RELATED"/>
    <property type="match status" value="1"/>
</dbReference>
<sequence length="223" mass="24564">GNKGLELLKKGPPAHSSRRVVITHNPNKAEKVELRKAEQRWTRQAARGDAPGGDSTDPATEELFRKFQYLHEQLLSSSSNTSKKSSTTTTAGGRGSQPQATRRSQSDERSDTLKLVKDFLNPQPPPVTQATPTHTTSKQDRLTEEVVERKTTTIIDELSQNQDYKEAVECVIELESPGLMNVFVQTGINHSLEKSSAVRVSVGKLFDTLVAKDLLTTEKLISG</sequence>
<dbReference type="GO" id="GO:0003743">
    <property type="term" value="F:translation initiation factor activity"/>
    <property type="evidence" value="ECO:0007669"/>
    <property type="project" value="TreeGrafter"/>
</dbReference>
<dbReference type="InterPro" id="IPR003891">
    <property type="entry name" value="Initiation_fac_eIF4g_MI"/>
</dbReference>
<dbReference type="GO" id="GO:0016281">
    <property type="term" value="C:eukaryotic translation initiation factor 4F complex"/>
    <property type="evidence" value="ECO:0007669"/>
    <property type="project" value="TreeGrafter"/>
</dbReference>
<dbReference type="SUPFAM" id="SSF48371">
    <property type="entry name" value="ARM repeat"/>
    <property type="match status" value="1"/>
</dbReference>
<name>A0A1X7T3S6_AMPQE</name>
<organism evidence="3">
    <name type="scientific">Amphimedon queenslandica</name>
    <name type="common">Sponge</name>
    <dbReference type="NCBI Taxonomy" id="400682"/>
    <lineage>
        <taxon>Eukaryota</taxon>
        <taxon>Metazoa</taxon>
        <taxon>Porifera</taxon>
        <taxon>Demospongiae</taxon>
        <taxon>Heteroscleromorpha</taxon>
        <taxon>Haplosclerida</taxon>
        <taxon>Niphatidae</taxon>
        <taxon>Amphimedon</taxon>
    </lineage>
</organism>
<protein>
    <recommendedName>
        <fullName evidence="2">MI domain-containing protein</fullName>
    </recommendedName>
</protein>
<feature type="compositionally biased region" description="Basic and acidic residues" evidence="1">
    <location>
        <begin position="104"/>
        <end position="117"/>
    </location>
</feature>
<reference evidence="3" key="1">
    <citation type="submission" date="2017-05" db="UniProtKB">
        <authorList>
            <consortium name="EnsemblMetazoa"/>
        </authorList>
    </citation>
    <scope>IDENTIFICATION</scope>
</reference>
<feature type="domain" description="MI" evidence="2">
    <location>
        <begin position="146"/>
        <end position="223"/>
    </location>
</feature>
<evidence type="ECO:0000313" key="3">
    <source>
        <dbReference type="EnsemblMetazoa" id="Aqu2.1.09136_001"/>
    </source>
</evidence>
<proteinExistence type="predicted"/>
<evidence type="ECO:0000259" key="2">
    <source>
        <dbReference type="PROSITE" id="PS51366"/>
    </source>
</evidence>
<dbReference type="InParanoid" id="A0A1X7T3S6"/>
<feature type="compositionally biased region" description="Low complexity" evidence="1">
    <location>
        <begin position="76"/>
        <end position="90"/>
    </location>
</feature>
<evidence type="ECO:0000256" key="1">
    <source>
        <dbReference type="SAM" id="MobiDB-lite"/>
    </source>
</evidence>
<dbReference type="Pfam" id="PF02847">
    <property type="entry name" value="MA3"/>
    <property type="match status" value="1"/>
</dbReference>
<accession>A0A1X7T3S6</accession>
<dbReference type="GO" id="GO:0003729">
    <property type="term" value="F:mRNA binding"/>
    <property type="evidence" value="ECO:0007669"/>
    <property type="project" value="TreeGrafter"/>
</dbReference>
<dbReference type="EnsemblMetazoa" id="Aqu2.1.09136_001">
    <property type="protein sequence ID" value="Aqu2.1.09136_001"/>
    <property type="gene ID" value="Aqu2.1.09136"/>
</dbReference>
<dbReference type="OrthoDB" id="514777at2759"/>
<dbReference type="PANTHER" id="PTHR23253">
    <property type="entry name" value="EUKARYOTIC TRANSLATION INITIATION FACTOR 4 GAMMA"/>
    <property type="match status" value="1"/>
</dbReference>
<dbReference type="STRING" id="400682.A0A1X7T3S6"/>
<dbReference type="Gene3D" id="1.25.40.180">
    <property type="match status" value="1"/>
</dbReference>
<dbReference type="eggNOG" id="KOG0401">
    <property type="taxonomic scope" value="Eukaryota"/>
</dbReference>
<feature type="region of interest" description="Disordered" evidence="1">
    <location>
        <begin position="75"/>
        <end position="141"/>
    </location>
</feature>
<dbReference type="AlphaFoldDB" id="A0A1X7T3S6"/>
<dbReference type="PROSITE" id="PS51366">
    <property type="entry name" value="MI"/>
    <property type="match status" value="1"/>
</dbReference>
<feature type="compositionally biased region" description="Basic and acidic residues" evidence="1">
    <location>
        <begin position="27"/>
        <end position="41"/>
    </location>
</feature>
<feature type="region of interest" description="Disordered" evidence="1">
    <location>
        <begin position="1"/>
        <end position="59"/>
    </location>
</feature>
<dbReference type="InterPro" id="IPR016024">
    <property type="entry name" value="ARM-type_fold"/>
</dbReference>